<evidence type="ECO:0000313" key="18">
    <source>
        <dbReference type="EMBL" id="KAK3319417.1"/>
    </source>
</evidence>
<gene>
    <name evidence="18" type="ORF">B0H66DRAFT_640635</name>
</gene>
<evidence type="ECO:0000256" key="13">
    <source>
        <dbReference type="ARBA" id="ARBA00044502"/>
    </source>
</evidence>
<accession>A0AAE0I6H8</accession>
<dbReference type="GO" id="GO:0046872">
    <property type="term" value="F:metal ion binding"/>
    <property type="evidence" value="ECO:0007669"/>
    <property type="project" value="UniProtKB-KW"/>
</dbReference>
<dbReference type="Proteomes" id="UP001283341">
    <property type="component" value="Unassembled WGS sequence"/>
</dbReference>
<comment type="cofactor">
    <cofactor evidence="1">
        <name>Cu(2+)</name>
        <dbReference type="ChEBI" id="CHEBI:29036"/>
    </cofactor>
</comment>
<dbReference type="GO" id="GO:0004497">
    <property type="term" value="F:monooxygenase activity"/>
    <property type="evidence" value="ECO:0007669"/>
    <property type="project" value="UniProtKB-KW"/>
</dbReference>
<name>A0AAE0I6H8_9PEZI</name>
<evidence type="ECO:0000256" key="12">
    <source>
        <dbReference type="ARBA" id="ARBA00023326"/>
    </source>
</evidence>
<evidence type="ECO:0000256" key="7">
    <source>
        <dbReference type="ARBA" id="ARBA00023002"/>
    </source>
</evidence>
<keyword evidence="18" id="KW-0378">Hydrolase</keyword>
<dbReference type="EMBL" id="JAUEDM010000004">
    <property type="protein sequence ID" value="KAK3319417.1"/>
    <property type="molecule type" value="Genomic_DNA"/>
</dbReference>
<feature type="signal peptide" evidence="16">
    <location>
        <begin position="1"/>
        <end position="19"/>
    </location>
</feature>
<feature type="chain" id="PRO_5042213010" description="lytic cellulose monooxygenase (C4-dehydrogenating)" evidence="16">
    <location>
        <begin position="20"/>
        <end position="303"/>
    </location>
</feature>
<keyword evidence="3" id="KW-0964">Secreted</keyword>
<evidence type="ECO:0000256" key="15">
    <source>
        <dbReference type="ARBA" id="ARBA00047174"/>
    </source>
</evidence>
<dbReference type="InterPro" id="IPR049892">
    <property type="entry name" value="AA9"/>
</dbReference>
<reference evidence="18" key="2">
    <citation type="submission" date="2023-06" db="EMBL/GenBank/DDBJ databases">
        <authorList>
            <consortium name="Lawrence Berkeley National Laboratory"/>
            <person name="Haridas S."/>
            <person name="Hensen N."/>
            <person name="Bonometti L."/>
            <person name="Westerberg I."/>
            <person name="Brannstrom I.O."/>
            <person name="Guillou S."/>
            <person name="Cros-Aarteil S."/>
            <person name="Calhoun S."/>
            <person name="Kuo A."/>
            <person name="Mondo S."/>
            <person name="Pangilinan J."/>
            <person name="Riley R."/>
            <person name="Labutti K."/>
            <person name="Andreopoulos B."/>
            <person name="Lipzen A."/>
            <person name="Chen C."/>
            <person name="Yanf M."/>
            <person name="Daum C."/>
            <person name="Ng V."/>
            <person name="Clum A."/>
            <person name="Steindorff A."/>
            <person name="Ohm R."/>
            <person name="Martin F."/>
            <person name="Silar P."/>
            <person name="Natvig D."/>
            <person name="Lalanne C."/>
            <person name="Gautier V."/>
            <person name="Ament-Velasquez S.L."/>
            <person name="Kruys A."/>
            <person name="Hutchinson M.I."/>
            <person name="Powell A.J."/>
            <person name="Barry K."/>
            <person name="Miller A.N."/>
            <person name="Grigoriev I.V."/>
            <person name="Debuchy R."/>
            <person name="Gladieux P."/>
            <person name="Thoren M.H."/>
            <person name="Johannesson H."/>
        </authorList>
    </citation>
    <scope>NUCLEOTIDE SEQUENCE</scope>
    <source>
        <strain evidence="18">CBS 118394</strain>
    </source>
</reference>
<keyword evidence="5 16" id="KW-0732">Signal</keyword>
<keyword evidence="8" id="KW-0186">Copper</keyword>
<evidence type="ECO:0000313" key="19">
    <source>
        <dbReference type="Proteomes" id="UP001283341"/>
    </source>
</evidence>
<proteinExistence type="inferred from homology"/>
<feature type="domain" description="Auxiliary Activity family 9 catalytic" evidence="17">
    <location>
        <begin position="20"/>
        <end position="272"/>
    </location>
</feature>
<dbReference type="InterPro" id="IPR005103">
    <property type="entry name" value="AA9_LPMO"/>
</dbReference>
<keyword evidence="4" id="KW-0479">Metal-binding</keyword>
<dbReference type="Gene3D" id="2.70.50.70">
    <property type="match status" value="1"/>
</dbReference>
<evidence type="ECO:0000256" key="8">
    <source>
        <dbReference type="ARBA" id="ARBA00023008"/>
    </source>
</evidence>
<evidence type="ECO:0000256" key="9">
    <source>
        <dbReference type="ARBA" id="ARBA00023033"/>
    </source>
</evidence>
<evidence type="ECO:0000259" key="17">
    <source>
        <dbReference type="Pfam" id="PF03443"/>
    </source>
</evidence>
<evidence type="ECO:0000256" key="14">
    <source>
        <dbReference type="ARBA" id="ARBA00045077"/>
    </source>
</evidence>
<dbReference type="Pfam" id="PF03443">
    <property type="entry name" value="AA9"/>
    <property type="match status" value="1"/>
</dbReference>
<reference evidence="18" key="1">
    <citation type="journal article" date="2023" name="Mol. Phylogenet. Evol.">
        <title>Genome-scale phylogeny and comparative genomics of the fungal order Sordariales.</title>
        <authorList>
            <person name="Hensen N."/>
            <person name="Bonometti L."/>
            <person name="Westerberg I."/>
            <person name="Brannstrom I.O."/>
            <person name="Guillou S."/>
            <person name="Cros-Aarteil S."/>
            <person name="Calhoun S."/>
            <person name="Haridas S."/>
            <person name="Kuo A."/>
            <person name="Mondo S."/>
            <person name="Pangilinan J."/>
            <person name="Riley R."/>
            <person name="LaButti K."/>
            <person name="Andreopoulos B."/>
            <person name="Lipzen A."/>
            <person name="Chen C."/>
            <person name="Yan M."/>
            <person name="Daum C."/>
            <person name="Ng V."/>
            <person name="Clum A."/>
            <person name="Steindorff A."/>
            <person name="Ohm R.A."/>
            <person name="Martin F."/>
            <person name="Silar P."/>
            <person name="Natvig D.O."/>
            <person name="Lalanne C."/>
            <person name="Gautier V."/>
            <person name="Ament-Velasquez S.L."/>
            <person name="Kruys A."/>
            <person name="Hutchinson M.I."/>
            <person name="Powell A.J."/>
            <person name="Barry K."/>
            <person name="Miller A.N."/>
            <person name="Grigoriev I.V."/>
            <person name="Debuchy R."/>
            <person name="Gladieux P."/>
            <person name="Hiltunen Thoren M."/>
            <person name="Johannesson H."/>
        </authorList>
    </citation>
    <scope>NUCLEOTIDE SEQUENCE</scope>
    <source>
        <strain evidence="18">CBS 118394</strain>
    </source>
</reference>
<keyword evidence="7" id="KW-0560">Oxidoreductase</keyword>
<evidence type="ECO:0000256" key="11">
    <source>
        <dbReference type="ARBA" id="ARBA00023277"/>
    </source>
</evidence>
<comment type="subcellular location">
    <subcellularLocation>
        <location evidence="2">Secreted</location>
    </subcellularLocation>
</comment>
<dbReference type="GO" id="GO:0005576">
    <property type="term" value="C:extracellular region"/>
    <property type="evidence" value="ECO:0007669"/>
    <property type="project" value="UniProtKB-SubCell"/>
</dbReference>
<comment type="similarity">
    <text evidence="13">Belongs to the polysaccharide monooxygenase AA9 family.</text>
</comment>
<organism evidence="18 19">
    <name type="scientific">Apodospora peruviana</name>
    <dbReference type="NCBI Taxonomy" id="516989"/>
    <lineage>
        <taxon>Eukaryota</taxon>
        <taxon>Fungi</taxon>
        <taxon>Dikarya</taxon>
        <taxon>Ascomycota</taxon>
        <taxon>Pezizomycotina</taxon>
        <taxon>Sordariomycetes</taxon>
        <taxon>Sordariomycetidae</taxon>
        <taxon>Sordariales</taxon>
        <taxon>Lasiosphaeriaceae</taxon>
        <taxon>Apodospora</taxon>
    </lineage>
</organism>
<evidence type="ECO:0000256" key="16">
    <source>
        <dbReference type="SAM" id="SignalP"/>
    </source>
</evidence>
<keyword evidence="12" id="KW-0624">Polysaccharide degradation</keyword>
<dbReference type="PANTHER" id="PTHR33353:SF10">
    <property type="entry name" value="ENDO-BETA-1,4-GLUCANASE D"/>
    <property type="match status" value="1"/>
</dbReference>
<evidence type="ECO:0000256" key="5">
    <source>
        <dbReference type="ARBA" id="ARBA00022729"/>
    </source>
</evidence>
<comment type="caution">
    <text evidence="18">The sequence shown here is derived from an EMBL/GenBank/DDBJ whole genome shotgun (WGS) entry which is preliminary data.</text>
</comment>
<evidence type="ECO:0000256" key="4">
    <source>
        <dbReference type="ARBA" id="ARBA00022723"/>
    </source>
</evidence>
<protein>
    <recommendedName>
        <fullName evidence="15">lytic cellulose monooxygenase (C4-dehydrogenating)</fullName>
        <ecNumber evidence="15">1.14.99.56</ecNumber>
    </recommendedName>
</protein>
<keyword evidence="6" id="KW-0136">Cellulose degradation</keyword>
<keyword evidence="19" id="KW-1185">Reference proteome</keyword>
<evidence type="ECO:0000256" key="2">
    <source>
        <dbReference type="ARBA" id="ARBA00004613"/>
    </source>
</evidence>
<dbReference type="AlphaFoldDB" id="A0AAE0I6H8"/>
<dbReference type="GO" id="GO:0016787">
    <property type="term" value="F:hydrolase activity"/>
    <property type="evidence" value="ECO:0007669"/>
    <property type="project" value="UniProtKB-KW"/>
</dbReference>
<dbReference type="GO" id="GO:0030245">
    <property type="term" value="P:cellulose catabolic process"/>
    <property type="evidence" value="ECO:0007669"/>
    <property type="project" value="UniProtKB-KW"/>
</dbReference>
<keyword evidence="10" id="KW-1015">Disulfide bond</keyword>
<keyword evidence="9" id="KW-0503">Monooxygenase</keyword>
<keyword evidence="11" id="KW-0119">Carbohydrate metabolism</keyword>
<evidence type="ECO:0000256" key="10">
    <source>
        <dbReference type="ARBA" id="ARBA00023157"/>
    </source>
</evidence>
<evidence type="ECO:0000256" key="1">
    <source>
        <dbReference type="ARBA" id="ARBA00001973"/>
    </source>
</evidence>
<evidence type="ECO:0000256" key="3">
    <source>
        <dbReference type="ARBA" id="ARBA00022525"/>
    </source>
</evidence>
<comment type="catalytic activity">
    <reaction evidence="14">
        <text>[(1-&gt;4)-beta-D-glucosyl]n+m + reduced acceptor + O2 = 4-dehydro-beta-D-glucosyl-[(1-&gt;4)-beta-D-glucosyl]n-1 + [(1-&gt;4)-beta-D-glucosyl]m + acceptor + H2O.</text>
        <dbReference type="EC" id="1.14.99.56"/>
    </reaction>
</comment>
<sequence>MGYLHFLAVFAAMAPLTQCHYTFVRIKANGEWQEPMRYIRNLTSPFDEKQLVDSNMIWREWNWPTYTLDFPDSVRCGRGNLDHANATEVLTVKAGDTVEIAQQRSPPHDWTHDMFYGCPDDRGTCDPRPGYKQDFNHPGPLIVHLSKVPDGQDIHTYDGSGNWIKIHSRGLGSLADERPLKWELFTDVPPHLTFKIPPQTPAGQYLMRMDVVMSGVVTEWTKPGDLGILAQFYPSCAQLNILSNATTTTTLPKGVAIPEIFAPDRPGMTTSYEMYHFRTLDENYTYPGGPVWTGERLVEDKPN</sequence>
<evidence type="ECO:0000256" key="6">
    <source>
        <dbReference type="ARBA" id="ARBA00023001"/>
    </source>
</evidence>
<dbReference type="EC" id="1.14.99.56" evidence="15"/>
<dbReference type="PANTHER" id="PTHR33353">
    <property type="entry name" value="PUTATIVE (AFU_ORTHOLOGUE AFUA_1G12560)-RELATED"/>
    <property type="match status" value="1"/>
</dbReference>